<evidence type="ECO:0000256" key="1">
    <source>
        <dbReference type="SAM" id="MobiDB-lite"/>
    </source>
</evidence>
<organism evidence="2 3">
    <name type="scientific">Thalictrum thalictroides</name>
    <name type="common">Rue-anemone</name>
    <name type="synonym">Anemone thalictroides</name>
    <dbReference type="NCBI Taxonomy" id="46969"/>
    <lineage>
        <taxon>Eukaryota</taxon>
        <taxon>Viridiplantae</taxon>
        <taxon>Streptophyta</taxon>
        <taxon>Embryophyta</taxon>
        <taxon>Tracheophyta</taxon>
        <taxon>Spermatophyta</taxon>
        <taxon>Magnoliopsida</taxon>
        <taxon>Ranunculales</taxon>
        <taxon>Ranunculaceae</taxon>
        <taxon>Thalictroideae</taxon>
        <taxon>Thalictrum</taxon>
    </lineage>
</organism>
<accession>A0A7J6XDA6</accession>
<dbReference type="Proteomes" id="UP000554482">
    <property type="component" value="Unassembled WGS sequence"/>
</dbReference>
<dbReference type="EMBL" id="JABWDY010001405">
    <property type="protein sequence ID" value="KAF5207453.1"/>
    <property type="molecule type" value="Genomic_DNA"/>
</dbReference>
<keyword evidence="3" id="KW-1185">Reference proteome</keyword>
<proteinExistence type="predicted"/>
<dbReference type="AlphaFoldDB" id="A0A7J6XDA6"/>
<name>A0A7J6XDA6_THATH</name>
<feature type="region of interest" description="Disordered" evidence="1">
    <location>
        <begin position="1"/>
        <end position="29"/>
    </location>
</feature>
<sequence>MSIEQPKEENPMPNFGAVDRPTTQPPRLQEKENEQYNIKLDIYPAPSAIAHTPDSQLATI</sequence>
<gene>
    <name evidence="2" type="ORF">FRX31_002960</name>
</gene>
<evidence type="ECO:0000313" key="3">
    <source>
        <dbReference type="Proteomes" id="UP000554482"/>
    </source>
</evidence>
<comment type="caution">
    <text evidence="2">The sequence shown here is derived from an EMBL/GenBank/DDBJ whole genome shotgun (WGS) entry which is preliminary data.</text>
</comment>
<feature type="compositionally biased region" description="Basic and acidic residues" evidence="1">
    <location>
        <begin position="1"/>
        <end position="10"/>
    </location>
</feature>
<evidence type="ECO:0000313" key="2">
    <source>
        <dbReference type="EMBL" id="KAF5207453.1"/>
    </source>
</evidence>
<protein>
    <submittedName>
        <fullName evidence="2">Uncharacterized protein</fullName>
    </submittedName>
</protein>
<reference evidence="2 3" key="1">
    <citation type="submission" date="2020-06" db="EMBL/GenBank/DDBJ databases">
        <title>Transcriptomic and genomic resources for Thalictrum thalictroides and T. hernandezii: Facilitating candidate gene discovery in an emerging model plant lineage.</title>
        <authorList>
            <person name="Arias T."/>
            <person name="Riano-Pachon D.M."/>
            <person name="Di Stilio V.S."/>
        </authorList>
    </citation>
    <scope>NUCLEOTIDE SEQUENCE [LARGE SCALE GENOMIC DNA]</scope>
    <source>
        <strain evidence="3">cv. WT478/WT964</strain>
        <tissue evidence="2">Leaves</tissue>
    </source>
</reference>